<evidence type="ECO:0000313" key="2">
    <source>
        <dbReference type="EMBL" id="GGL27237.1"/>
    </source>
</evidence>
<feature type="region of interest" description="Disordered" evidence="1">
    <location>
        <begin position="61"/>
        <end position="160"/>
    </location>
</feature>
<evidence type="ECO:0000256" key="1">
    <source>
        <dbReference type="SAM" id="MobiDB-lite"/>
    </source>
</evidence>
<dbReference type="EMBL" id="BMPF01000001">
    <property type="protein sequence ID" value="GGL27237.1"/>
    <property type="molecule type" value="Genomic_DNA"/>
</dbReference>
<proteinExistence type="predicted"/>
<name>A0A830ET63_9EURY</name>
<feature type="compositionally biased region" description="Basic and acidic residues" evidence="1">
    <location>
        <begin position="65"/>
        <end position="79"/>
    </location>
</feature>
<protein>
    <submittedName>
        <fullName evidence="2">Uncharacterized protein</fullName>
    </submittedName>
</protein>
<sequence length="160" mass="18388">MQHAAVPLSGESSEHDATDEKRNTSTSWRYRAVRVDPEDVHWLYQQENTDERDRRWHAVVQGEDWNVHREEEDTEEHGGYRKRPRTRGNVVVIEGYEDRGGPPPHQYTEPEPEPSEQQSDRHTEGSHRRQVKRSGSAAGFRTGVRPLSSDFAGVAYSVPT</sequence>
<feature type="region of interest" description="Disordered" evidence="1">
    <location>
        <begin position="1"/>
        <end position="30"/>
    </location>
</feature>
<keyword evidence="3" id="KW-1185">Reference proteome</keyword>
<gene>
    <name evidence="2" type="ORF">GCM10009037_08540</name>
</gene>
<evidence type="ECO:0000313" key="3">
    <source>
        <dbReference type="Proteomes" id="UP000628840"/>
    </source>
</evidence>
<reference evidence="2 3" key="1">
    <citation type="journal article" date="2019" name="Int. J. Syst. Evol. Microbiol.">
        <title>The Global Catalogue of Microorganisms (GCM) 10K type strain sequencing project: providing services to taxonomists for standard genome sequencing and annotation.</title>
        <authorList>
            <consortium name="The Broad Institute Genomics Platform"/>
            <consortium name="The Broad Institute Genome Sequencing Center for Infectious Disease"/>
            <person name="Wu L."/>
            <person name="Ma J."/>
        </authorList>
    </citation>
    <scope>NUCLEOTIDE SEQUENCE [LARGE SCALE GENOMIC DNA]</scope>
    <source>
        <strain evidence="2 3">JCM 19585</strain>
    </source>
</reference>
<comment type="caution">
    <text evidence="2">The sequence shown here is derived from an EMBL/GenBank/DDBJ whole genome shotgun (WGS) entry which is preliminary data.</text>
</comment>
<dbReference type="AlphaFoldDB" id="A0A830ET63"/>
<feature type="compositionally biased region" description="Basic and acidic residues" evidence="1">
    <location>
        <begin position="118"/>
        <end position="127"/>
    </location>
</feature>
<accession>A0A830ET63</accession>
<dbReference type="Proteomes" id="UP000628840">
    <property type="component" value="Unassembled WGS sequence"/>
</dbReference>
<feature type="compositionally biased region" description="Basic and acidic residues" evidence="1">
    <location>
        <begin position="12"/>
        <end position="23"/>
    </location>
</feature>
<organism evidence="2 3">
    <name type="scientific">Halarchaeum grantii</name>
    <dbReference type="NCBI Taxonomy" id="1193105"/>
    <lineage>
        <taxon>Archaea</taxon>
        <taxon>Methanobacteriati</taxon>
        <taxon>Methanobacteriota</taxon>
        <taxon>Stenosarchaea group</taxon>
        <taxon>Halobacteria</taxon>
        <taxon>Halobacteriales</taxon>
        <taxon>Halobacteriaceae</taxon>
    </lineage>
</organism>